<evidence type="ECO:0000256" key="2">
    <source>
        <dbReference type="SAM" id="Phobius"/>
    </source>
</evidence>
<gene>
    <name evidence="3" type="ORF">D5R93_11645</name>
</gene>
<keyword evidence="2" id="KW-0812">Transmembrane</keyword>
<protein>
    <recommendedName>
        <fullName evidence="5">DUF3558 domain-containing protein</fullName>
    </recommendedName>
</protein>
<keyword evidence="2" id="KW-0472">Membrane</keyword>
<organism evidence="3 4">
    <name type="scientific">Actinomyces lilanjuaniae</name>
    <dbReference type="NCBI Taxonomy" id="2321394"/>
    <lineage>
        <taxon>Bacteria</taxon>
        <taxon>Bacillati</taxon>
        <taxon>Actinomycetota</taxon>
        <taxon>Actinomycetes</taxon>
        <taxon>Actinomycetales</taxon>
        <taxon>Actinomycetaceae</taxon>
        <taxon>Actinomyces</taxon>
    </lineage>
</organism>
<feature type="transmembrane region" description="Helical" evidence="2">
    <location>
        <begin position="39"/>
        <end position="60"/>
    </location>
</feature>
<dbReference type="EMBL" id="CP032514">
    <property type="protein sequence ID" value="AYD90489.1"/>
    <property type="molecule type" value="Genomic_DNA"/>
</dbReference>
<evidence type="ECO:0000256" key="1">
    <source>
        <dbReference type="SAM" id="MobiDB-lite"/>
    </source>
</evidence>
<accession>A0ABN5PR27</accession>
<feature type="region of interest" description="Disordered" evidence="1">
    <location>
        <begin position="1"/>
        <end position="25"/>
    </location>
</feature>
<evidence type="ECO:0000313" key="4">
    <source>
        <dbReference type="Proteomes" id="UP000273001"/>
    </source>
</evidence>
<proteinExistence type="predicted"/>
<feature type="compositionally biased region" description="Gly residues" evidence="1">
    <location>
        <begin position="1"/>
        <end position="10"/>
    </location>
</feature>
<keyword evidence="2" id="KW-1133">Transmembrane helix</keyword>
<dbReference type="Proteomes" id="UP000273001">
    <property type="component" value="Chromosome"/>
</dbReference>
<name>A0ABN5PR27_9ACTO</name>
<keyword evidence="4" id="KW-1185">Reference proteome</keyword>
<dbReference type="RefSeq" id="WP_120205397.1">
    <property type="nucleotide sequence ID" value="NZ_CP032514.1"/>
</dbReference>
<evidence type="ECO:0000313" key="3">
    <source>
        <dbReference type="EMBL" id="AYD90489.1"/>
    </source>
</evidence>
<sequence>MSDQGTGGQEKTGVQGARRAGAAGQGAGRSVPWLRQHGVALVVLVLLVVGLLAEGLVLAWRAGRLDGSAQPTATASVGPSPLAQETLCEVFSARELERVLEMRVYSVSYSHQPQGVLPGGGQGYSYSCRLESDQDPLGRLSLDYSASTRVVRAGSDTVEFDDIPQVYLNARVEELELEGVEGQGWAWNLGRVSALVAWRYPDGHTALARLSCWEGCGWGPGPGEDDYELGFRTVLAGALARLPQVASGPARSGSLPAGPGSASPSASSSASP</sequence>
<reference evidence="3 4" key="1">
    <citation type="submission" date="2018-09" db="EMBL/GenBank/DDBJ databases">
        <authorList>
            <person name="Li J."/>
        </authorList>
    </citation>
    <scope>NUCLEOTIDE SEQUENCE [LARGE SCALE GENOMIC DNA]</scope>
    <source>
        <strain evidence="3 4">2129</strain>
    </source>
</reference>
<evidence type="ECO:0008006" key="5">
    <source>
        <dbReference type="Google" id="ProtNLM"/>
    </source>
</evidence>
<feature type="region of interest" description="Disordered" evidence="1">
    <location>
        <begin position="246"/>
        <end position="272"/>
    </location>
</feature>